<proteinExistence type="inferred from homology"/>
<evidence type="ECO:0000256" key="1">
    <source>
        <dbReference type="ARBA" id="ARBA00022741"/>
    </source>
</evidence>
<organism evidence="8 9">
    <name type="scientific">Acanthocheilonema viteae</name>
    <name type="common">Filarial nematode worm</name>
    <name type="synonym">Dipetalonema viteae</name>
    <dbReference type="NCBI Taxonomy" id="6277"/>
    <lineage>
        <taxon>Eukaryota</taxon>
        <taxon>Metazoa</taxon>
        <taxon>Ecdysozoa</taxon>
        <taxon>Nematoda</taxon>
        <taxon>Chromadorea</taxon>
        <taxon>Rhabditida</taxon>
        <taxon>Spirurina</taxon>
        <taxon>Spiruromorpha</taxon>
        <taxon>Filarioidea</taxon>
        <taxon>Onchocercidae</taxon>
        <taxon>Acanthocheilonema</taxon>
    </lineage>
</organism>
<dbReference type="InterPro" id="IPR036961">
    <property type="entry name" value="Kinesin_motor_dom_sf"/>
</dbReference>
<dbReference type="GO" id="GO:0051015">
    <property type="term" value="F:actin filament binding"/>
    <property type="evidence" value="ECO:0007669"/>
    <property type="project" value="TreeGrafter"/>
</dbReference>
<dbReference type="AlphaFoldDB" id="A0A498SYJ3"/>
<dbReference type="PROSITE" id="PS51456">
    <property type="entry name" value="MYOSIN_MOTOR"/>
    <property type="match status" value="1"/>
</dbReference>
<evidence type="ECO:0000313" key="8">
    <source>
        <dbReference type="EMBL" id="VBB35363.1"/>
    </source>
</evidence>
<keyword evidence="9" id="KW-1185">Reference proteome</keyword>
<evidence type="ECO:0000256" key="6">
    <source>
        <dbReference type="PROSITE-ProRule" id="PRU00782"/>
    </source>
</evidence>
<dbReference type="GO" id="GO:0005524">
    <property type="term" value="F:ATP binding"/>
    <property type="evidence" value="ECO:0007669"/>
    <property type="project" value="UniProtKB-KW"/>
</dbReference>
<comment type="caution">
    <text evidence="6">Lacks conserved residue(s) required for the propagation of feature annotation.</text>
</comment>
<protein>
    <recommendedName>
        <fullName evidence="7">Myosin motor domain-containing protein</fullName>
    </recommendedName>
</protein>
<keyword evidence="5 6" id="KW-0009">Actin-binding</keyword>
<dbReference type="InterPro" id="IPR001609">
    <property type="entry name" value="Myosin_head_motor_dom-like"/>
</dbReference>
<dbReference type="GO" id="GO:0007015">
    <property type="term" value="P:actin filament organization"/>
    <property type="evidence" value="ECO:0007669"/>
    <property type="project" value="TreeGrafter"/>
</dbReference>
<dbReference type="Pfam" id="PF00063">
    <property type="entry name" value="Myosin_head"/>
    <property type="match status" value="1"/>
</dbReference>
<dbReference type="InterPro" id="IPR027417">
    <property type="entry name" value="P-loop_NTPase"/>
</dbReference>
<reference evidence="8 9" key="1">
    <citation type="submission" date="2018-08" db="EMBL/GenBank/DDBJ databases">
        <authorList>
            <person name="Laetsch R D."/>
            <person name="Stevens L."/>
            <person name="Kumar S."/>
            <person name="Blaxter L. M."/>
        </authorList>
    </citation>
    <scope>NUCLEOTIDE SEQUENCE [LARGE SCALE GENOMIC DNA]</scope>
</reference>
<dbReference type="GO" id="GO:0000146">
    <property type="term" value="F:microfilament motor activity"/>
    <property type="evidence" value="ECO:0007669"/>
    <property type="project" value="TreeGrafter"/>
</dbReference>
<feature type="non-terminal residue" evidence="8">
    <location>
        <position position="88"/>
    </location>
</feature>
<evidence type="ECO:0000256" key="5">
    <source>
        <dbReference type="ARBA" id="ARBA00023203"/>
    </source>
</evidence>
<keyword evidence="1" id="KW-0547">Nucleotide-binding</keyword>
<dbReference type="SUPFAM" id="SSF52540">
    <property type="entry name" value="P-loop containing nucleoside triphosphate hydrolases"/>
    <property type="match status" value="1"/>
</dbReference>
<dbReference type="PANTHER" id="PTHR13140">
    <property type="entry name" value="MYOSIN"/>
    <property type="match status" value="1"/>
</dbReference>
<dbReference type="GO" id="GO:0016459">
    <property type="term" value="C:myosin complex"/>
    <property type="evidence" value="ECO:0007669"/>
    <property type="project" value="UniProtKB-KW"/>
</dbReference>
<comment type="similarity">
    <text evidence="6">Belongs to the TRAFAC class myosin-kinesin ATPase superfamily. Myosin family.</text>
</comment>
<evidence type="ECO:0000256" key="3">
    <source>
        <dbReference type="ARBA" id="ARBA00023123"/>
    </source>
</evidence>
<name>A0A498SYJ3_ACAVI</name>
<gene>
    <name evidence="8" type="ORF">NAV_LOCUS10154</name>
</gene>
<dbReference type="OrthoDB" id="312459at2759"/>
<dbReference type="GO" id="GO:0016020">
    <property type="term" value="C:membrane"/>
    <property type="evidence" value="ECO:0007669"/>
    <property type="project" value="TreeGrafter"/>
</dbReference>
<evidence type="ECO:0000256" key="2">
    <source>
        <dbReference type="ARBA" id="ARBA00022840"/>
    </source>
</evidence>
<dbReference type="STRING" id="6277.A0A498SYJ3"/>
<dbReference type="Proteomes" id="UP000276991">
    <property type="component" value="Unassembled WGS sequence"/>
</dbReference>
<evidence type="ECO:0000313" key="9">
    <source>
        <dbReference type="Proteomes" id="UP000276991"/>
    </source>
</evidence>
<dbReference type="EMBL" id="UPTC01005698">
    <property type="protein sequence ID" value="VBB35363.1"/>
    <property type="molecule type" value="Genomic_DNA"/>
</dbReference>
<evidence type="ECO:0000259" key="7">
    <source>
        <dbReference type="PROSITE" id="PS51456"/>
    </source>
</evidence>
<sequence length="88" mass="10103">MFSDESESALLFALRKRFDAKRFYTFAGDVLIVLNPYDALSTIYDDTVQKLYRQSNNLNSLPAHIFSVGQKALGRIENEHSKHESICF</sequence>
<dbReference type="PANTHER" id="PTHR13140:SF706">
    <property type="entry name" value="DILUTE CLASS UNCONVENTIONAL MYOSIN, ISOFORM C"/>
    <property type="match status" value="1"/>
</dbReference>
<evidence type="ECO:0000256" key="4">
    <source>
        <dbReference type="ARBA" id="ARBA00023175"/>
    </source>
</evidence>
<keyword evidence="4" id="KW-0505">Motor protein</keyword>
<feature type="domain" description="Myosin motor" evidence="7">
    <location>
        <begin position="1"/>
        <end position="88"/>
    </location>
</feature>
<keyword evidence="3 6" id="KW-0518">Myosin</keyword>
<keyword evidence="2" id="KW-0067">ATP-binding</keyword>
<dbReference type="Gene3D" id="3.40.850.10">
    <property type="entry name" value="Kinesin motor domain"/>
    <property type="match status" value="1"/>
</dbReference>
<dbReference type="GO" id="GO:0005737">
    <property type="term" value="C:cytoplasm"/>
    <property type="evidence" value="ECO:0007669"/>
    <property type="project" value="TreeGrafter"/>
</dbReference>
<accession>A0A498SYJ3</accession>